<comment type="caution">
    <text evidence="2">The sequence shown here is derived from an EMBL/GenBank/DDBJ whole genome shotgun (WGS) entry which is preliminary data.</text>
</comment>
<name>A0A5J4U8T0_9EUKA</name>
<evidence type="ECO:0000256" key="1">
    <source>
        <dbReference type="SAM" id="MobiDB-lite"/>
    </source>
</evidence>
<evidence type="ECO:0000313" key="3">
    <source>
        <dbReference type="Proteomes" id="UP000324800"/>
    </source>
</evidence>
<feature type="compositionally biased region" description="Polar residues" evidence="1">
    <location>
        <begin position="21"/>
        <end position="30"/>
    </location>
</feature>
<dbReference type="AlphaFoldDB" id="A0A5J4U8T0"/>
<dbReference type="EMBL" id="SNRW01018982">
    <property type="protein sequence ID" value="KAA6366819.1"/>
    <property type="molecule type" value="Genomic_DNA"/>
</dbReference>
<protein>
    <submittedName>
        <fullName evidence="2">Uncharacterized protein</fullName>
    </submittedName>
</protein>
<organism evidence="2 3">
    <name type="scientific">Streblomastix strix</name>
    <dbReference type="NCBI Taxonomy" id="222440"/>
    <lineage>
        <taxon>Eukaryota</taxon>
        <taxon>Metamonada</taxon>
        <taxon>Preaxostyla</taxon>
        <taxon>Oxymonadida</taxon>
        <taxon>Streblomastigidae</taxon>
        <taxon>Streblomastix</taxon>
    </lineage>
</organism>
<feature type="region of interest" description="Disordered" evidence="1">
    <location>
        <begin position="1"/>
        <end position="31"/>
    </location>
</feature>
<evidence type="ECO:0000313" key="2">
    <source>
        <dbReference type="EMBL" id="KAA6366819.1"/>
    </source>
</evidence>
<proteinExistence type="predicted"/>
<accession>A0A5J4U8T0</accession>
<sequence length="97" mass="10805">MITSQTSETTRSDVIPVRTPSVRQGQQQDSLFHPPVAVSLAPVYPANMQMLPTIETQHNDPQNSWSAVTTQLTGIDISAEQEAQRLHILTLRQQNRA</sequence>
<reference evidence="2 3" key="1">
    <citation type="submission" date="2019-03" db="EMBL/GenBank/DDBJ databases">
        <title>Single cell metagenomics reveals metabolic interactions within the superorganism composed of flagellate Streblomastix strix and complex community of Bacteroidetes bacteria on its surface.</title>
        <authorList>
            <person name="Treitli S.C."/>
            <person name="Kolisko M."/>
            <person name="Husnik F."/>
            <person name="Keeling P."/>
            <person name="Hampl V."/>
        </authorList>
    </citation>
    <scope>NUCLEOTIDE SEQUENCE [LARGE SCALE GENOMIC DNA]</scope>
    <source>
        <strain evidence="2">ST1C</strain>
    </source>
</reference>
<dbReference type="Proteomes" id="UP000324800">
    <property type="component" value="Unassembled WGS sequence"/>
</dbReference>
<gene>
    <name evidence="2" type="ORF">EZS28_037654</name>
</gene>